<comment type="caution">
    <text evidence="1">The sequence shown here is derived from an EMBL/GenBank/DDBJ whole genome shotgun (WGS) entry which is preliminary data.</text>
</comment>
<sequence length="215" mass="23476">MGYGIGPIFNHHKFRCGYTLVGSDGEQFRPPVMFKELGVSWQRDFVMSGNQKQIVKFLRNLGDIPVTVPKGQKFIYVIIRQKAAKIRDEFSKAFGGAFAFGGVSGAGSMIVSNIGEIARYGVNPEQLADGASKMLNTLVKESTSLVNNMQIGDTAFDEWTSRARGPHAIIRLSAAKGGWSSHDDSVLVLPVKGMFEDKIQLTAANLGRIISTLSY</sequence>
<accession>A0A365UAU7</accession>
<proteinExistence type="predicted"/>
<organism evidence="1 2">
    <name type="scientific">Rhodosalinus halophilus</name>
    <dbReference type="NCBI Taxonomy" id="2259333"/>
    <lineage>
        <taxon>Bacteria</taxon>
        <taxon>Pseudomonadati</taxon>
        <taxon>Pseudomonadota</taxon>
        <taxon>Alphaproteobacteria</taxon>
        <taxon>Rhodobacterales</taxon>
        <taxon>Paracoccaceae</taxon>
        <taxon>Rhodosalinus</taxon>
    </lineage>
</organism>
<name>A0A365UAU7_9RHOB</name>
<dbReference type="RefSeq" id="WP_113288543.1">
    <property type="nucleotide sequence ID" value="NZ_QNTQ01000005.1"/>
</dbReference>
<protein>
    <submittedName>
        <fullName evidence="1">Uncharacterized protein</fullName>
    </submittedName>
</protein>
<gene>
    <name evidence="1" type="ORF">DRV85_06035</name>
</gene>
<evidence type="ECO:0000313" key="1">
    <source>
        <dbReference type="EMBL" id="RBI86305.1"/>
    </source>
</evidence>
<reference evidence="1 2" key="1">
    <citation type="submission" date="2018-07" db="EMBL/GenBank/DDBJ databases">
        <title>Rhodosalinus sp. strain E84T genomic sequence and assembly.</title>
        <authorList>
            <person name="Liu Z.-W."/>
            <person name="Lu D.-C."/>
        </authorList>
    </citation>
    <scope>NUCLEOTIDE SEQUENCE [LARGE SCALE GENOMIC DNA]</scope>
    <source>
        <strain evidence="1 2">E84</strain>
    </source>
</reference>
<keyword evidence="2" id="KW-1185">Reference proteome</keyword>
<evidence type="ECO:0000313" key="2">
    <source>
        <dbReference type="Proteomes" id="UP000253370"/>
    </source>
</evidence>
<dbReference type="EMBL" id="QNTQ01000005">
    <property type="protein sequence ID" value="RBI86305.1"/>
    <property type="molecule type" value="Genomic_DNA"/>
</dbReference>
<dbReference type="AlphaFoldDB" id="A0A365UAU7"/>
<dbReference type="Proteomes" id="UP000253370">
    <property type="component" value="Unassembled WGS sequence"/>
</dbReference>